<dbReference type="OrthoDB" id="3210259at2"/>
<feature type="transmembrane region" description="Helical" evidence="7">
    <location>
        <begin position="188"/>
        <end position="212"/>
    </location>
</feature>
<keyword evidence="5 7" id="KW-1133">Transmembrane helix</keyword>
<evidence type="ECO:0000313" key="10">
    <source>
        <dbReference type="Proteomes" id="UP000324678"/>
    </source>
</evidence>
<keyword evidence="2 7" id="KW-0813">Transport</keyword>
<evidence type="ECO:0000256" key="7">
    <source>
        <dbReference type="RuleBase" id="RU363032"/>
    </source>
</evidence>
<dbReference type="PANTHER" id="PTHR30193:SF41">
    <property type="entry name" value="DIACETYLCHITOBIOSE UPTAKE SYSTEM PERMEASE PROTEIN NGCF"/>
    <property type="match status" value="1"/>
</dbReference>
<dbReference type="SUPFAM" id="SSF161098">
    <property type="entry name" value="MetI-like"/>
    <property type="match status" value="1"/>
</dbReference>
<dbReference type="GO" id="GO:0055085">
    <property type="term" value="P:transmembrane transport"/>
    <property type="evidence" value="ECO:0007669"/>
    <property type="project" value="InterPro"/>
</dbReference>
<accession>A0A5C1YED4</accession>
<dbReference type="GO" id="GO:0005886">
    <property type="term" value="C:plasma membrane"/>
    <property type="evidence" value="ECO:0007669"/>
    <property type="project" value="UniProtKB-SubCell"/>
</dbReference>
<dbReference type="PANTHER" id="PTHR30193">
    <property type="entry name" value="ABC TRANSPORTER PERMEASE PROTEIN"/>
    <property type="match status" value="1"/>
</dbReference>
<feature type="domain" description="ABC transmembrane type-1" evidence="8">
    <location>
        <begin position="102"/>
        <end position="315"/>
    </location>
</feature>
<evidence type="ECO:0000256" key="4">
    <source>
        <dbReference type="ARBA" id="ARBA00022692"/>
    </source>
</evidence>
<name>A0A5C1YED4_9MICO</name>
<gene>
    <name evidence="9" type="ORF">FLP10_08430</name>
</gene>
<feature type="transmembrane region" description="Helical" evidence="7">
    <location>
        <begin position="34"/>
        <end position="60"/>
    </location>
</feature>
<proteinExistence type="inferred from homology"/>
<keyword evidence="10" id="KW-1185">Reference proteome</keyword>
<dbReference type="EMBL" id="CP043505">
    <property type="protein sequence ID" value="QEO14443.1"/>
    <property type="molecule type" value="Genomic_DNA"/>
</dbReference>
<sequence>MTDTLLAEGAPPPAIVRSAVATPRPRRRRNGRHLLAPYLFIAPAAALFLVFFIAPIVYAIQLSFFGQRVAGASGGFGRREQVFVGFENYVASITDPEFLASLGRLALYAIIVIPCTLSIALLFALLLDLPRVRAARLWRTGILLPYAVPGVIAAMMWGFLYLPSTSPVNAILAVFGLPALDPLDGASIFGALANIAIWGGVGFNMVIMFTALRSVPSEVYEAARIDGCGERAIALRIKVPLIMPSLVLTGLFALIGTLQAYSEPTMLRPLTDTITSTFFPLMKVHTDAFTNDNINLAAATAVVICAFTLVASALLLRATREKEER</sequence>
<comment type="subcellular location">
    <subcellularLocation>
        <location evidence="1 7">Cell membrane</location>
        <topology evidence="1 7">Multi-pass membrane protein</topology>
    </subcellularLocation>
</comment>
<feature type="transmembrane region" description="Helical" evidence="7">
    <location>
        <begin position="241"/>
        <end position="261"/>
    </location>
</feature>
<evidence type="ECO:0000256" key="1">
    <source>
        <dbReference type="ARBA" id="ARBA00004651"/>
    </source>
</evidence>
<dbReference type="InterPro" id="IPR035906">
    <property type="entry name" value="MetI-like_sf"/>
</dbReference>
<keyword evidence="3" id="KW-1003">Cell membrane</keyword>
<organism evidence="9 10">
    <name type="scientific">Agromyces intestinalis</name>
    <dbReference type="NCBI Taxonomy" id="2592652"/>
    <lineage>
        <taxon>Bacteria</taxon>
        <taxon>Bacillati</taxon>
        <taxon>Actinomycetota</taxon>
        <taxon>Actinomycetes</taxon>
        <taxon>Micrococcales</taxon>
        <taxon>Microbacteriaceae</taxon>
        <taxon>Agromyces</taxon>
    </lineage>
</organism>
<dbReference type="InterPro" id="IPR051393">
    <property type="entry name" value="ABC_transporter_permease"/>
</dbReference>
<dbReference type="InterPro" id="IPR000515">
    <property type="entry name" value="MetI-like"/>
</dbReference>
<feature type="transmembrane region" description="Helical" evidence="7">
    <location>
        <begin position="105"/>
        <end position="129"/>
    </location>
</feature>
<feature type="transmembrane region" description="Helical" evidence="7">
    <location>
        <begin position="141"/>
        <end position="162"/>
    </location>
</feature>
<reference evidence="9 10" key="1">
    <citation type="submission" date="2019-09" db="EMBL/GenBank/DDBJ databases">
        <title>Genome sequencing of strain KACC 19306.</title>
        <authorList>
            <person name="Heo J."/>
            <person name="Kim S.-J."/>
            <person name="Kim J.-S."/>
            <person name="Hong S.-B."/>
            <person name="Kwon S.-W."/>
        </authorList>
    </citation>
    <scope>NUCLEOTIDE SEQUENCE [LARGE SCALE GENOMIC DNA]</scope>
    <source>
        <strain evidence="9 10">KACC 19306</strain>
    </source>
</reference>
<evidence type="ECO:0000259" key="8">
    <source>
        <dbReference type="PROSITE" id="PS50928"/>
    </source>
</evidence>
<comment type="similarity">
    <text evidence="7">Belongs to the binding-protein-dependent transport system permease family.</text>
</comment>
<evidence type="ECO:0000256" key="3">
    <source>
        <dbReference type="ARBA" id="ARBA00022475"/>
    </source>
</evidence>
<keyword evidence="6 7" id="KW-0472">Membrane</keyword>
<dbReference type="PROSITE" id="PS50928">
    <property type="entry name" value="ABC_TM1"/>
    <property type="match status" value="1"/>
</dbReference>
<dbReference type="AlphaFoldDB" id="A0A5C1YED4"/>
<feature type="transmembrane region" description="Helical" evidence="7">
    <location>
        <begin position="294"/>
        <end position="316"/>
    </location>
</feature>
<dbReference type="RefSeq" id="WP_149160464.1">
    <property type="nucleotide sequence ID" value="NZ_CP043505.1"/>
</dbReference>
<evidence type="ECO:0000256" key="2">
    <source>
        <dbReference type="ARBA" id="ARBA00022448"/>
    </source>
</evidence>
<evidence type="ECO:0000313" key="9">
    <source>
        <dbReference type="EMBL" id="QEO14443.1"/>
    </source>
</evidence>
<dbReference type="CDD" id="cd06261">
    <property type="entry name" value="TM_PBP2"/>
    <property type="match status" value="1"/>
</dbReference>
<dbReference type="KEGG" id="ail:FLP10_08430"/>
<protein>
    <submittedName>
        <fullName evidence="9">Sugar ABC transporter permease</fullName>
    </submittedName>
</protein>
<dbReference type="Pfam" id="PF00528">
    <property type="entry name" value="BPD_transp_1"/>
    <property type="match status" value="1"/>
</dbReference>
<keyword evidence="4 7" id="KW-0812">Transmembrane</keyword>
<evidence type="ECO:0000256" key="5">
    <source>
        <dbReference type="ARBA" id="ARBA00022989"/>
    </source>
</evidence>
<evidence type="ECO:0000256" key="6">
    <source>
        <dbReference type="ARBA" id="ARBA00023136"/>
    </source>
</evidence>
<dbReference type="Gene3D" id="1.10.3720.10">
    <property type="entry name" value="MetI-like"/>
    <property type="match status" value="1"/>
</dbReference>
<dbReference type="Proteomes" id="UP000324678">
    <property type="component" value="Chromosome"/>
</dbReference>